<keyword evidence="1" id="KW-0732">Signal</keyword>
<evidence type="ECO:0000313" key="2">
    <source>
        <dbReference type="EMBL" id="TKS96371.1"/>
    </source>
</evidence>
<dbReference type="Proteomes" id="UP000305929">
    <property type="component" value="Unassembled WGS sequence"/>
</dbReference>
<gene>
    <name evidence="2" type="ORF">E4U91_37540</name>
</gene>
<proteinExistence type="predicted"/>
<evidence type="ECO:0000256" key="1">
    <source>
        <dbReference type="SAM" id="SignalP"/>
    </source>
</evidence>
<evidence type="ECO:0000313" key="3">
    <source>
        <dbReference type="Proteomes" id="UP000305929"/>
    </source>
</evidence>
<protein>
    <submittedName>
        <fullName evidence="2">Uncharacterized protein</fullName>
    </submittedName>
</protein>
<name>A0A4U5W620_STRLS</name>
<comment type="caution">
    <text evidence="2">The sequence shown here is derived from an EMBL/GenBank/DDBJ whole genome shotgun (WGS) entry which is preliminary data.</text>
</comment>
<feature type="signal peptide" evidence="1">
    <location>
        <begin position="1"/>
        <end position="33"/>
    </location>
</feature>
<organism evidence="2 3">
    <name type="scientific">Streptomyces lasalocidi</name>
    <name type="common">Streptomyces lasaliensis</name>
    <dbReference type="NCBI Taxonomy" id="324833"/>
    <lineage>
        <taxon>Bacteria</taxon>
        <taxon>Bacillati</taxon>
        <taxon>Actinomycetota</taxon>
        <taxon>Actinomycetes</taxon>
        <taxon>Kitasatosporales</taxon>
        <taxon>Streptomycetaceae</taxon>
        <taxon>Streptomyces</taxon>
    </lineage>
</organism>
<feature type="chain" id="PRO_5021021588" evidence="1">
    <location>
        <begin position="34"/>
        <end position="123"/>
    </location>
</feature>
<dbReference type="AlphaFoldDB" id="A0A4U5W620"/>
<dbReference type="RefSeq" id="WP_137311467.1">
    <property type="nucleotide sequence ID" value="NZ_SZNQ01000003.1"/>
</dbReference>
<accession>A0A4U5W620</accession>
<keyword evidence="3" id="KW-1185">Reference proteome</keyword>
<dbReference type="EMBL" id="SZNQ01000003">
    <property type="protein sequence ID" value="TKS96371.1"/>
    <property type="molecule type" value="Genomic_DNA"/>
</dbReference>
<sequence>MMITKALRKASISSACALLAASAVIAAAPTADAATTTHCTVGNSSALANGYPLNYVRTSRTYCPDFTDSGAPYTLVIDRLGILIMDPWGQSSSIWYNVTATCGSVREDPGGILYFNSCTYRST</sequence>
<reference evidence="2 3" key="1">
    <citation type="submission" date="2019-04" db="EMBL/GenBank/DDBJ databases">
        <title>Streptomyces lasaliensis sp. nov., an Actinomycete isolated from soil which produces the polyether antibiotic lasalocid.</title>
        <authorList>
            <person name="Erwin G."/>
            <person name="Haber C."/>
        </authorList>
    </citation>
    <scope>NUCLEOTIDE SEQUENCE [LARGE SCALE GENOMIC DNA]</scope>
    <source>
        <strain evidence="2 3">X-537</strain>
    </source>
</reference>